<feature type="transmembrane region" description="Helical" evidence="2">
    <location>
        <begin position="12"/>
        <end position="31"/>
    </location>
</feature>
<dbReference type="Proteomes" id="UP001524473">
    <property type="component" value="Unassembled WGS sequence"/>
</dbReference>
<sequence>MHEIKIDRYKGSWILKFAVLCFAAFFLFSLVNQQMQIHDKQNTLDALQSQLKTQQIKNEELKNSLEKDEDLADYAEKVARRDLDYAKPGERVFVDVGGSD</sequence>
<name>A0ABT1S1F9_9FIRM</name>
<evidence type="ECO:0000313" key="4">
    <source>
        <dbReference type="Proteomes" id="UP001524473"/>
    </source>
</evidence>
<accession>A0ABT1S1F9</accession>
<comment type="caution">
    <text evidence="3">The sequence shown here is derived from an EMBL/GenBank/DDBJ whole genome shotgun (WGS) entry which is preliminary data.</text>
</comment>
<keyword evidence="2" id="KW-0472">Membrane</keyword>
<evidence type="ECO:0000256" key="1">
    <source>
        <dbReference type="SAM" id="Coils"/>
    </source>
</evidence>
<keyword evidence="2" id="KW-0812">Transmembrane</keyword>
<dbReference type="EMBL" id="JANFZH010000030">
    <property type="protein sequence ID" value="MCQ4840781.1"/>
    <property type="molecule type" value="Genomic_DNA"/>
</dbReference>
<feature type="coiled-coil region" evidence="1">
    <location>
        <begin position="30"/>
        <end position="71"/>
    </location>
</feature>
<evidence type="ECO:0000313" key="3">
    <source>
        <dbReference type="EMBL" id="MCQ4840781.1"/>
    </source>
</evidence>
<gene>
    <name evidence="3" type="ORF">NE695_12775</name>
</gene>
<dbReference type="RefSeq" id="WP_066864784.1">
    <property type="nucleotide sequence ID" value="NZ_CABKVV010000014.1"/>
</dbReference>
<proteinExistence type="predicted"/>
<dbReference type="GeneID" id="90532700"/>
<dbReference type="Pfam" id="PF04977">
    <property type="entry name" value="DivIC"/>
    <property type="match status" value="1"/>
</dbReference>
<keyword evidence="4" id="KW-1185">Reference proteome</keyword>
<dbReference type="InterPro" id="IPR007060">
    <property type="entry name" value="FtsL/DivIC"/>
</dbReference>
<reference evidence="3 4" key="1">
    <citation type="submission" date="2022-06" db="EMBL/GenBank/DDBJ databases">
        <title>Isolation of gut microbiota from human fecal samples.</title>
        <authorList>
            <person name="Pamer E.G."/>
            <person name="Barat B."/>
            <person name="Waligurski E."/>
            <person name="Medina S."/>
            <person name="Paddock L."/>
            <person name="Mostad J."/>
        </authorList>
    </citation>
    <scope>NUCLEOTIDE SEQUENCE [LARGE SCALE GENOMIC DNA]</scope>
    <source>
        <strain evidence="3 4">DFI.9.73</strain>
    </source>
</reference>
<keyword evidence="2" id="KW-1133">Transmembrane helix</keyword>
<evidence type="ECO:0000256" key="2">
    <source>
        <dbReference type="SAM" id="Phobius"/>
    </source>
</evidence>
<protein>
    <submittedName>
        <fullName evidence="3">Septum formation initiator family protein</fullName>
    </submittedName>
</protein>
<keyword evidence="1" id="KW-0175">Coiled coil</keyword>
<organism evidence="3 4">
    <name type="scientific">Neglectibacter timonensis</name>
    <dbReference type="NCBI Taxonomy" id="1776382"/>
    <lineage>
        <taxon>Bacteria</taxon>
        <taxon>Bacillati</taxon>
        <taxon>Bacillota</taxon>
        <taxon>Clostridia</taxon>
        <taxon>Eubacteriales</taxon>
        <taxon>Oscillospiraceae</taxon>
        <taxon>Neglectibacter</taxon>
    </lineage>
</organism>